<dbReference type="PANTHER" id="PTHR42040:SF1">
    <property type="entry name" value="INNER KINETOCHORE SUBUNIT FTA4"/>
    <property type="match status" value="1"/>
</dbReference>
<comment type="caution">
    <text evidence="1">The sequence shown here is derived from an EMBL/GenBank/DDBJ whole genome shotgun (WGS) entry which is preliminary data.</text>
</comment>
<organism evidence="1 2">
    <name type="scientific">Ambispora leptoticha</name>
    <dbReference type="NCBI Taxonomy" id="144679"/>
    <lineage>
        <taxon>Eukaryota</taxon>
        <taxon>Fungi</taxon>
        <taxon>Fungi incertae sedis</taxon>
        <taxon>Mucoromycota</taxon>
        <taxon>Glomeromycotina</taxon>
        <taxon>Glomeromycetes</taxon>
        <taxon>Archaeosporales</taxon>
        <taxon>Ambisporaceae</taxon>
        <taxon>Ambispora</taxon>
    </lineage>
</organism>
<sequence length="241" mass="28308">METLLKKQNSFDYLNTKSFIETQVSLLSKEFEPSSRWFSTKTSITEEKIPFNVINEVVLTVNTCIRKQCSETFNQQAISHLLEQIFLLQEEREREEIASQMKIDITETTSFKWILSLPEEWPAQNDHSLEIIERYSEHRLNVSNLLNKIMETKQKYEYLKHLREQLSPLHNTHAIQQNLVDRKGSLAIELNKMRVLMPKLLMTIEKNKKSLVRKRSETTFPLLESEGLNPIMSKLNPVSDL</sequence>
<gene>
    <name evidence="1" type="ORF">ALEPTO_LOCUS7174</name>
</gene>
<dbReference type="AlphaFoldDB" id="A0A9N9BXM2"/>
<evidence type="ECO:0000313" key="2">
    <source>
        <dbReference type="Proteomes" id="UP000789508"/>
    </source>
</evidence>
<accession>A0A9N9BXM2</accession>
<name>A0A9N9BXM2_9GLOM</name>
<reference evidence="1" key="1">
    <citation type="submission" date="2021-06" db="EMBL/GenBank/DDBJ databases">
        <authorList>
            <person name="Kallberg Y."/>
            <person name="Tangrot J."/>
            <person name="Rosling A."/>
        </authorList>
    </citation>
    <scope>NUCLEOTIDE SEQUENCE</scope>
    <source>
        <strain evidence="1">FL130A</strain>
    </source>
</reference>
<dbReference type="EMBL" id="CAJVPS010002923">
    <property type="protein sequence ID" value="CAG8579094.1"/>
    <property type="molecule type" value="Genomic_DNA"/>
</dbReference>
<dbReference type="PANTHER" id="PTHR42040">
    <property type="entry name" value="INNER KINETOCHORE SUBUNIT FTA4"/>
    <property type="match status" value="1"/>
</dbReference>
<dbReference type="GO" id="GO:0031511">
    <property type="term" value="C:Mis6-Sim4 complex"/>
    <property type="evidence" value="ECO:0007669"/>
    <property type="project" value="InterPro"/>
</dbReference>
<dbReference type="OrthoDB" id="21214at2759"/>
<keyword evidence="2" id="KW-1185">Reference proteome</keyword>
<evidence type="ECO:0000313" key="1">
    <source>
        <dbReference type="EMBL" id="CAG8579094.1"/>
    </source>
</evidence>
<dbReference type="Proteomes" id="UP000789508">
    <property type="component" value="Unassembled WGS sequence"/>
</dbReference>
<dbReference type="Pfam" id="PF13093">
    <property type="entry name" value="FTA4"/>
    <property type="match status" value="1"/>
</dbReference>
<proteinExistence type="predicted"/>
<dbReference type="InterPro" id="IPR025207">
    <property type="entry name" value="Sim4_Fta4"/>
</dbReference>
<protein>
    <submittedName>
        <fullName evidence="1">4092_t:CDS:1</fullName>
    </submittedName>
</protein>